<keyword evidence="2" id="KW-0808">Transferase</keyword>
<evidence type="ECO:0008006" key="7">
    <source>
        <dbReference type="Google" id="ProtNLM"/>
    </source>
</evidence>
<comment type="caution">
    <text evidence="5">The sequence shown here is derived from an EMBL/GenBank/DDBJ whole genome shotgun (WGS) entry which is preliminary data.</text>
</comment>
<keyword evidence="6" id="KW-1185">Reference proteome</keyword>
<dbReference type="InterPro" id="IPR029063">
    <property type="entry name" value="SAM-dependent_MTases_sf"/>
</dbReference>
<name>A0AA39G8V3_SARSR</name>
<accession>A0AA39G8V3</accession>
<sequence length="282" mass="32433">MPAFQHGLGLLRMDLIDARDWGYLRDPPSDINPTKRLLERYSLIPSSQLDHHIRAIRDIAWGISRYPYIGRWKFIRLLDTHDSRYKQTLFRLKLTNSRDIVLDVGCCVAPLLRQLRAEGIPGRQLYGTDYETRFFDLGYALFKDRDTLDATFVPGDLLDFDDTRLNALRGKVTIIHASSFFHLFNWVQQLGIGKRLVSFIKPGTTNALVFGRQMGARKPGSPRGHARSSVYLHNESSFQRLWDEIGELTGTKWSVMFEHGAEDPNDKTDAPHPIDFTVYQIP</sequence>
<evidence type="ECO:0000313" key="5">
    <source>
        <dbReference type="EMBL" id="KAK0382825.1"/>
    </source>
</evidence>
<comment type="pathway">
    <text evidence="1">Secondary metabolite biosynthesis.</text>
</comment>
<evidence type="ECO:0000256" key="4">
    <source>
        <dbReference type="ARBA" id="ARBA00038314"/>
    </source>
</evidence>
<evidence type="ECO:0000313" key="6">
    <source>
        <dbReference type="Proteomes" id="UP001175261"/>
    </source>
</evidence>
<protein>
    <recommendedName>
        <fullName evidence="7">Methyltransferase domain-containing protein</fullName>
    </recommendedName>
</protein>
<reference evidence="5" key="1">
    <citation type="submission" date="2022-10" db="EMBL/GenBank/DDBJ databases">
        <title>Determination and structural analysis of whole genome sequence of Sarocladium strictum F4-1.</title>
        <authorList>
            <person name="Hu L."/>
            <person name="Jiang Y."/>
        </authorList>
    </citation>
    <scope>NUCLEOTIDE SEQUENCE</scope>
    <source>
        <strain evidence="5">F4-1</strain>
    </source>
</reference>
<dbReference type="GO" id="GO:0016740">
    <property type="term" value="F:transferase activity"/>
    <property type="evidence" value="ECO:0007669"/>
    <property type="project" value="UniProtKB-KW"/>
</dbReference>
<proteinExistence type="inferred from homology"/>
<dbReference type="AlphaFoldDB" id="A0AA39G8V3"/>
<comment type="similarity">
    <text evidence="4">Belongs to the class I-like SAM-binding methyltransferase superfamily.</text>
</comment>
<evidence type="ECO:0000256" key="1">
    <source>
        <dbReference type="ARBA" id="ARBA00005179"/>
    </source>
</evidence>
<dbReference type="InterPro" id="IPR051654">
    <property type="entry name" value="Meroterpenoid_MTases"/>
</dbReference>
<evidence type="ECO:0000256" key="3">
    <source>
        <dbReference type="ARBA" id="ARBA00022691"/>
    </source>
</evidence>
<organism evidence="5 6">
    <name type="scientific">Sarocladium strictum</name>
    <name type="common">Black bundle disease fungus</name>
    <name type="synonym">Acremonium strictum</name>
    <dbReference type="NCBI Taxonomy" id="5046"/>
    <lineage>
        <taxon>Eukaryota</taxon>
        <taxon>Fungi</taxon>
        <taxon>Dikarya</taxon>
        <taxon>Ascomycota</taxon>
        <taxon>Pezizomycotina</taxon>
        <taxon>Sordariomycetes</taxon>
        <taxon>Hypocreomycetidae</taxon>
        <taxon>Hypocreales</taxon>
        <taxon>Sarocladiaceae</taxon>
        <taxon>Sarocladium</taxon>
    </lineage>
</organism>
<dbReference type="EMBL" id="JAPDFR010000010">
    <property type="protein sequence ID" value="KAK0382825.1"/>
    <property type="molecule type" value="Genomic_DNA"/>
</dbReference>
<keyword evidence="3" id="KW-0949">S-adenosyl-L-methionine</keyword>
<dbReference type="Proteomes" id="UP001175261">
    <property type="component" value="Unassembled WGS sequence"/>
</dbReference>
<dbReference type="Gene3D" id="3.40.50.150">
    <property type="entry name" value="Vaccinia Virus protein VP39"/>
    <property type="match status" value="1"/>
</dbReference>
<evidence type="ECO:0000256" key="2">
    <source>
        <dbReference type="ARBA" id="ARBA00022679"/>
    </source>
</evidence>
<dbReference type="SUPFAM" id="SSF53335">
    <property type="entry name" value="S-adenosyl-L-methionine-dependent methyltransferases"/>
    <property type="match status" value="1"/>
</dbReference>
<gene>
    <name evidence="5" type="ORF">NLU13_9920</name>
</gene>
<dbReference type="PANTHER" id="PTHR35897">
    <property type="entry name" value="METHYLTRANSFERASE AUSD"/>
    <property type="match status" value="1"/>
</dbReference>
<dbReference type="PANTHER" id="PTHR35897:SF1">
    <property type="entry name" value="METHYLTRANSFERASE AUSD"/>
    <property type="match status" value="1"/>
</dbReference>